<dbReference type="CDD" id="cd16377">
    <property type="entry name" value="23S_rRNA_IVP_like"/>
    <property type="match status" value="1"/>
</dbReference>
<proteinExistence type="predicted"/>
<dbReference type="InterPro" id="IPR012657">
    <property type="entry name" value="23S_rRNA-intervening_sequence"/>
</dbReference>
<dbReference type="NCBIfam" id="TIGR02436">
    <property type="entry name" value="four helix bundle protein"/>
    <property type="match status" value="1"/>
</dbReference>
<dbReference type="Pfam" id="PF05635">
    <property type="entry name" value="23S_rRNA_IVP"/>
    <property type="match status" value="1"/>
</dbReference>
<sequence>MFLRLNHQGLAAYQYAKALCLECYRITTVLPSEERFNLVQQIRRASISVMLNLSEGSSRKSAAERKRFYEIARGSVIELDAALEICNDLGYLKNYDCEIIASNMRKTFGTLSNLLKTQNPPIDPFTHSPIHSLTH</sequence>
<name>A0ABR7M983_9BACT</name>
<dbReference type="PANTHER" id="PTHR38471">
    <property type="entry name" value="FOUR HELIX BUNDLE PROTEIN"/>
    <property type="match status" value="1"/>
</dbReference>
<dbReference type="Proteomes" id="UP000765802">
    <property type="component" value="Unassembled WGS sequence"/>
</dbReference>
<evidence type="ECO:0008006" key="3">
    <source>
        <dbReference type="Google" id="ProtNLM"/>
    </source>
</evidence>
<keyword evidence="2" id="KW-1185">Reference proteome</keyword>
<dbReference type="RefSeq" id="WP_187256912.1">
    <property type="nucleotide sequence ID" value="NZ_JBHULF010000007.1"/>
</dbReference>
<dbReference type="Gene3D" id="1.20.1440.60">
    <property type="entry name" value="23S rRNA-intervening sequence"/>
    <property type="match status" value="1"/>
</dbReference>
<reference evidence="1 2" key="1">
    <citation type="submission" date="2016-07" db="EMBL/GenBank/DDBJ databases">
        <title>Genome analysis of Flavihumibacter stibioxidans YS-17.</title>
        <authorList>
            <person name="Shi K."/>
            <person name="Han Y."/>
            <person name="Wang G."/>
        </authorList>
    </citation>
    <scope>NUCLEOTIDE SEQUENCE [LARGE SCALE GENOMIC DNA]</scope>
    <source>
        <strain evidence="1 2">YS-17</strain>
    </source>
</reference>
<gene>
    <name evidence="1" type="ORF">BC349_11000</name>
</gene>
<comment type="caution">
    <text evidence="1">The sequence shown here is derived from an EMBL/GenBank/DDBJ whole genome shotgun (WGS) entry which is preliminary data.</text>
</comment>
<dbReference type="InterPro" id="IPR036583">
    <property type="entry name" value="23S_rRNA_IVS_sf"/>
</dbReference>
<organism evidence="1 2">
    <name type="scientific">Flavihumibacter stibioxidans</name>
    <dbReference type="NCBI Taxonomy" id="1834163"/>
    <lineage>
        <taxon>Bacteria</taxon>
        <taxon>Pseudomonadati</taxon>
        <taxon>Bacteroidota</taxon>
        <taxon>Chitinophagia</taxon>
        <taxon>Chitinophagales</taxon>
        <taxon>Chitinophagaceae</taxon>
        <taxon>Flavihumibacter</taxon>
    </lineage>
</organism>
<dbReference type="EMBL" id="MBUA01000023">
    <property type="protein sequence ID" value="MBC6491578.1"/>
    <property type="molecule type" value="Genomic_DNA"/>
</dbReference>
<accession>A0ABR7M983</accession>
<dbReference type="SUPFAM" id="SSF158446">
    <property type="entry name" value="IVS-encoded protein-like"/>
    <property type="match status" value="1"/>
</dbReference>
<protein>
    <recommendedName>
        <fullName evidence="3">Four helix bundle protein</fullName>
    </recommendedName>
</protein>
<evidence type="ECO:0000313" key="1">
    <source>
        <dbReference type="EMBL" id="MBC6491578.1"/>
    </source>
</evidence>
<evidence type="ECO:0000313" key="2">
    <source>
        <dbReference type="Proteomes" id="UP000765802"/>
    </source>
</evidence>
<dbReference type="PANTHER" id="PTHR38471:SF2">
    <property type="entry name" value="FOUR HELIX BUNDLE PROTEIN"/>
    <property type="match status" value="1"/>
</dbReference>